<evidence type="ECO:0000256" key="2">
    <source>
        <dbReference type="ARBA" id="ARBA00010190"/>
    </source>
</evidence>
<comment type="pathway">
    <text evidence="1 11">Purine metabolism; IMP biosynthesis via de novo pathway; 5-amino-1-(5-phospho-D-ribosyl)imidazole-4-carboxamide from 5-amino-1-(5-phospho-D-ribosyl)imidazole-4-carboxylate: step 1/2.</text>
</comment>
<comment type="caution">
    <text evidence="13">The sequence shown here is derived from an EMBL/GenBank/DDBJ whole genome shotgun (WGS) entry which is preliminary data.</text>
</comment>
<dbReference type="NCBIfam" id="TIGR00081">
    <property type="entry name" value="purC"/>
    <property type="match status" value="1"/>
</dbReference>
<dbReference type="Pfam" id="PF01259">
    <property type="entry name" value="SAICAR_synt"/>
    <property type="match status" value="1"/>
</dbReference>
<dbReference type="InterPro" id="IPR001636">
    <property type="entry name" value="SAICAR_synth"/>
</dbReference>
<evidence type="ECO:0000313" key="18">
    <source>
        <dbReference type="Proteomes" id="UP000094869"/>
    </source>
</evidence>
<dbReference type="PANTHER" id="PTHR43700:SF1">
    <property type="entry name" value="PHOSPHORIBOSYLAMINOIMIDAZOLE-SUCCINOCARBOXAMIDE SYNTHASE"/>
    <property type="match status" value="1"/>
</dbReference>
<dbReference type="EMBL" id="MEHD01000024">
    <property type="protein sequence ID" value="ODR55408.1"/>
    <property type="molecule type" value="Genomic_DNA"/>
</dbReference>
<protein>
    <recommendedName>
        <fullName evidence="4 11">Phosphoribosylaminoimidazole-succinocarboxamide synthase</fullName>
        <ecNumber evidence="3 11">6.3.2.6</ecNumber>
    </recommendedName>
    <alternativeName>
        <fullName evidence="9 11">SAICAR synthetase</fullName>
    </alternativeName>
</protein>
<dbReference type="OrthoDB" id="9801549at2"/>
<dbReference type="GO" id="GO:0005737">
    <property type="term" value="C:cytoplasm"/>
    <property type="evidence" value="ECO:0007669"/>
    <property type="project" value="TreeGrafter"/>
</dbReference>
<reference evidence="13 16" key="1">
    <citation type="submission" date="2016-07" db="EMBL/GenBank/DDBJ databases">
        <title>Characterization of isolates of Eisenbergiella tayi derived from blood cultures, using whole genome sequencing.</title>
        <authorList>
            <person name="Burdz T."/>
            <person name="Wiebe D."/>
            <person name="Huynh C."/>
            <person name="Bernard K."/>
        </authorList>
    </citation>
    <scope>NUCLEOTIDE SEQUENCE [LARGE SCALE GENOMIC DNA]</scope>
    <source>
        <strain evidence="13 16">NML 110608</strain>
    </source>
</reference>
<dbReference type="InterPro" id="IPR028923">
    <property type="entry name" value="SAICAR_synt/ADE2_N"/>
</dbReference>
<evidence type="ECO:0000313" key="14">
    <source>
        <dbReference type="EMBL" id="ODR53075.1"/>
    </source>
</evidence>
<comment type="similarity">
    <text evidence="2 11">Belongs to the SAICAR synthetase family.</text>
</comment>
<dbReference type="Gene3D" id="3.30.470.20">
    <property type="entry name" value="ATP-grasp fold, B domain"/>
    <property type="match status" value="1"/>
</dbReference>
<dbReference type="RefSeq" id="WP_069154945.1">
    <property type="nucleotide sequence ID" value="NZ_JAQCZP010000005.1"/>
</dbReference>
<comment type="catalytic activity">
    <reaction evidence="10 11">
        <text>5-amino-1-(5-phospho-D-ribosyl)imidazole-4-carboxylate + L-aspartate + ATP = (2S)-2-[5-amino-1-(5-phospho-beta-D-ribosyl)imidazole-4-carboxamido]succinate + ADP + phosphate + 2 H(+)</text>
        <dbReference type="Rhea" id="RHEA:22628"/>
        <dbReference type="ChEBI" id="CHEBI:15378"/>
        <dbReference type="ChEBI" id="CHEBI:29991"/>
        <dbReference type="ChEBI" id="CHEBI:30616"/>
        <dbReference type="ChEBI" id="CHEBI:43474"/>
        <dbReference type="ChEBI" id="CHEBI:58443"/>
        <dbReference type="ChEBI" id="CHEBI:77657"/>
        <dbReference type="ChEBI" id="CHEBI:456216"/>
        <dbReference type="EC" id="6.3.2.6"/>
    </reaction>
</comment>
<dbReference type="EC" id="6.3.2.6" evidence="3 11"/>
<evidence type="ECO:0000313" key="16">
    <source>
        <dbReference type="Proteomes" id="UP000094067"/>
    </source>
</evidence>
<dbReference type="PROSITE" id="PS01058">
    <property type="entry name" value="SAICAR_SYNTHETASE_2"/>
    <property type="match status" value="1"/>
</dbReference>
<gene>
    <name evidence="13" type="primary">purC_2</name>
    <name evidence="11" type="synonym">purC</name>
    <name evidence="14" type="ORF">BEI59_09440</name>
    <name evidence="13" type="ORF">BEI61_05573</name>
    <name evidence="15" type="ORF">BEI63_14305</name>
</gene>
<evidence type="ECO:0000256" key="4">
    <source>
        <dbReference type="ARBA" id="ARBA00016460"/>
    </source>
</evidence>
<evidence type="ECO:0000256" key="11">
    <source>
        <dbReference type="HAMAP-Rule" id="MF_00137"/>
    </source>
</evidence>
<dbReference type="InterPro" id="IPR018236">
    <property type="entry name" value="SAICAR_synthetase_CS"/>
</dbReference>
<dbReference type="EMBL" id="MCGH01000004">
    <property type="protein sequence ID" value="ODM02411.1"/>
    <property type="molecule type" value="Genomic_DNA"/>
</dbReference>
<accession>A0A1E3A1X9</accession>
<dbReference type="PATRIC" id="fig|1432052.4.peg.6195"/>
<dbReference type="AlphaFoldDB" id="A0A1E3A1X9"/>
<dbReference type="Proteomes" id="UP000094869">
    <property type="component" value="Unassembled WGS sequence"/>
</dbReference>
<keyword evidence="7 11" id="KW-0658">Purine biosynthesis</keyword>
<evidence type="ECO:0000256" key="8">
    <source>
        <dbReference type="ARBA" id="ARBA00022840"/>
    </source>
</evidence>
<dbReference type="PANTHER" id="PTHR43700">
    <property type="entry name" value="PHOSPHORIBOSYLAMINOIMIDAZOLE-SUCCINOCARBOXAMIDE SYNTHASE"/>
    <property type="match status" value="1"/>
</dbReference>
<dbReference type="UniPathway" id="UPA00074">
    <property type="reaction ID" value="UER00131"/>
</dbReference>
<organism evidence="13 16">
    <name type="scientific">Eisenbergiella tayi</name>
    <dbReference type="NCBI Taxonomy" id="1432052"/>
    <lineage>
        <taxon>Bacteria</taxon>
        <taxon>Bacillati</taxon>
        <taxon>Bacillota</taxon>
        <taxon>Clostridia</taxon>
        <taxon>Lachnospirales</taxon>
        <taxon>Lachnospiraceae</taxon>
        <taxon>Eisenbergiella</taxon>
    </lineage>
</organism>
<dbReference type="Gene3D" id="3.30.200.20">
    <property type="entry name" value="Phosphorylase Kinase, domain 1"/>
    <property type="match status" value="1"/>
</dbReference>
<evidence type="ECO:0000256" key="7">
    <source>
        <dbReference type="ARBA" id="ARBA00022755"/>
    </source>
</evidence>
<keyword evidence="6 11" id="KW-0547">Nucleotide-binding</keyword>
<dbReference type="SUPFAM" id="SSF56104">
    <property type="entry name" value="SAICAR synthase-like"/>
    <property type="match status" value="1"/>
</dbReference>
<keyword evidence="8 11" id="KW-0067">ATP-binding</keyword>
<dbReference type="HAMAP" id="MF_00137">
    <property type="entry name" value="SAICAR_synth"/>
    <property type="match status" value="1"/>
</dbReference>
<evidence type="ECO:0000256" key="6">
    <source>
        <dbReference type="ARBA" id="ARBA00022741"/>
    </source>
</evidence>
<dbReference type="GO" id="GO:0005524">
    <property type="term" value="F:ATP binding"/>
    <property type="evidence" value="ECO:0007669"/>
    <property type="project" value="UniProtKB-KW"/>
</dbReference>
<keyword evidence="18" id="KW-1185">Reference proteome</keyword>
<reference evidence="15 18" key="2">
    <citation type="submission" date="2016-08" db="EMBL/GenBank/DDBJ databases">
        <title>Characterization of Isolates of Eisenbergiella tayi Derived from Blood Cultures, Using Whole Genome Sequencing.</title>
        <authorList>
            <person name="Bernier A.-M."/>
            <person name="Burdz T."/>
            <person name="Wiebe D."/>
            <person name="Bernard K."/>
        </authorList>
    </citation>
    <scope>NUCLEOTIDE SEQUENCE [LARGE SCALE GENOMIC DNA]</scope>
    <source>
        <strain evidence="15 18">NML120146</strain>
    </source>
</reference>
<reference evidence="14 17" key="3">
    <citation type="submission" date="2016-08" db="EMBL/GenBank/DDBJ databases">
        <authorList>
            <person name="Seilhamer J.J."/>
        </authorList>
    </citation>
    <scope>NUCLEOTIDE SEQUENCE [LARGE SCALE GENOMIC DNA]</scope>
    <source>
        <strain evidence="14 17">NML150140-1</strain>
    </source>
</reference>
<evidence type="ECO:0000256" key="9">
    <source>
        <dbReference type="ARBA" id="ARBA00030409"/>
    </source>
</evidence>
<name>A0A1E3A1X9_9FIRM</name>
<keyword evidence="5 11" id="KW-0436">Ligase</keyword>
<sequence length="283" mass="32491">MQKIISGKVRDVYEIDDNHLVIVTTDRISAFDVILSKPVKDKGKVLNALSLFWFDCTKDIVKNHVLSDKLSDMPKFFRNSEFEERSILVEKLQILPFEFIVRGYMFGNMWSAYQDGKEFCGLKIEGNYQQAQKLETPILTPSTKTSEGHDTYVPFDYVTNVLGSETAGKINYLCQKLYDVCYKYAYEKGIIIADTKFEFGLDKENNLVLADEIFTPDSSRFWSIADYQVGVSPKSYDKQFIRDWLLSNKIGGEIQYDNVPDTIIDRTADIYQECLKKITGGIS</sequence>
<dbReference type="EMBL" id="MEHA01000005">
    <property type="protein sequence ID" value="ODR53075.1"/>
    <property type="molecule type" value="Genomic_DNA"/>
</dbReference>
<dbReference type="GO" id="GO:0004639">
    <property type="term" value="F:phosphoribosylaminoimidazolesuccinocarboxamide synthase activity"/>
    <property type="evidence" value="ECO:0007669"/>
    <property type="project" value="UniProtKB-UniRule"/>
</dbReference>
<dbReference type="NCBIfam" id="NF010568">
    <property type="entry name" value="PRK13961.1"/>
    <property type="match status" value="1"/>
</dbReference>
<dbReference type="Proteomes" id="UP000094271">
    <property type="component" value="Unassembled WGS sequence"/>
</dbReference>
<dbReference type="GO" id="GO:0006189">
    <property type="term" value="P:'de novo' IMP biosynthetic process"/>
    <property type="evidence" value="ECO:0007669"/>
    <property type="project" value="UniProtKB-UniRule"/>
</dbReference>
<evidence type="ECO:0000313" key="15">
    <source>
        <dbReference type="EMBL" id="ODR55408.1"/>
    </source>
</evidence>
<dbReference type="Proteomes" id="UP000094067">
    <property type="component" value="Unassembled WGS sequence"/>
</dbReference>
<proteinExistence type="inferred from homology"/>
<evidence type="ECO:0000313" key="13">
    <source>
        <dbReference type="EMBL" id="ODM02411.1"/>
    </source>
</evidence>
<evidence type="ECO:0000259" key="12">
    <source>
        <dbReference type="Pfam" id="PF01259"/>
    </source>
</evidence>
<evidence type="ECO:0000313" key="17">
    <source>
        <dbReference type="Proteomes" id="UP000094271"/>
    </source>
</evidence>
<evidence type="ECO:0000256" key="5">
    <source>
        <dbReference type="ARBA" id="ARBA00022598"/>
    </source>
</evidence>
<dbReference type="CDD" id="cd01414">
    <property type="entry name" value="SAICAR_synt_Sc"/>
    <property type="match status" value="1"/>
</dbReference>
<evidence type="ECO:0000256" key="10">
    <source>
        <dbReference type="ARBA" id="ARBA00048475"/>
    </source>
</evidence>
<evidence type="ECO:0000256" key="1">
    <source>
        <dbReference type="ARBA" id="ARBA00004672"/>
    </source>
</evidence>
<feature type="domain" description="SAICAR synthetase/ADE2 N-terminal" evidence="12">
    <location>
        <begin position="4"/>
        <end position="251"/>
    </location>
</feature>
<evidence type="ECO:0000256" key="3">
    <source>
        <dbReference type="ARBA" id="ARBA00012217"/>
    </source>
</evidence>